<accession>A0A1Y0D6D0</accession>
<sequence length="108" mass="12780">MTTFDKDESTELAAVRRRLRLEDLNQLQIELLAKEFQQEPGVVKVVVRKQWLEIEYDANQLTLERVIAVLEDFGGELSADWWTALKTSWYQKREEKLRAQSEEDKPEL</sequence>
<keyword evidence="2" id="KW-1185">Reference proteome</keyword>
<dbReference type="KEGG" id="opf:CBP31_08260"/>
<dbReference type="RefSeq" id="WP_087036250.1">
    <property type="nucleotide sequence ID" value="NZ_CP021377.1"/>
</dbReference>
<protein>
    <recommendedName>
        <fullName evidence="3">Cation transporter</fullName>
    </recommendedName>
</protein>
<organism evidence="1 2">
    <name type="scientific">Oceanisphaera profunda</name>
    <dbReference type="NCBI Taxonomy" id="1416627"/>
    <lineage>
        <taxon>Bacteria</taxon>
        <taxon>Pseudomonadati</taxon>
        <taxon>Pseudomonadota</taxon>
        <taxon>Gammaproteobacteria</taxon>
        <taxon>Aeromonadales</taxon>
        <taxon>Aeromonadaceae</taxon>
        <taxon>Oceanisphaera</taxon>
    </lineage>
</organism>
<gene>
    <name evidence="1" type="ORF">CBP31_08260</name>
</gene>
<dbReference type="Proteomes" id="UP000243937">
    <property type="component" value="Chromosome"/>
</dbReference>
<proteinExistence type="predicted"/>
<name>A0A1Y0D6D0_9GAMM</name>
<reference evidence="1 2" key="1">
    <citation type="journal article" date="2014" name="Int. J. Syst. Evol. Microbiol.">
        <title>Oceanisphaera profunda sp. nov., a marine bacterium isolated from deep-sea sediment, and emended description of the genus Oceanisphaera.</title>
        <authorList>
            <person name="Xu Z."/>
            <person name="Zhang X.Y."/>
            <person name="Su H.N."/>
            <person name="Yu Z.C."/>
            <person name="Liu C."/>
            <person name="Li H."/>
            <person name="Chen X.L."/>
            <person name="Song X.Y."/>
            <person name="Xie B.B."/>
            <person name="Qin Q.L."/>
            <person name="Zhou B.C."/>
            <person name="Shi M."/>
            <person name="Huang Y."/>
            <person name="Zhang Y.Z."/>
        </authorList>
    </citation>
    <scope>NUCLEOTIDE SEQUENCE [LARGE SCALE GENOMIC DNA]</scope>
    <source>
        <strain evidence="1 2">SM1222</strain>
    </source>
</reference>
<evidence type="ECO:0000313" key="1">
    <source>
        <dbReference type="EMBL" id="ART82615.1"/>
    </source>
</evidence>
<dbReference type="OrthoDB" id="5822659at2"/>
<dbReference type="AlphaFoldDB" id="A0A1Y0D6D0"/>
<dbReference type="EMBL" id="CP021377">
    <property type="protein sequence ID" value="ART82615.1"/>
    <property type="molecule type" value="Genomic_DNA"/>
</dbReference>
<evidence type="ECO:0008006" key="3">
    <source>
        <dbReference type="Google" id="ProtNLM"/>
    </source>
</evidence>
<evidence type="ECO:0000313" key="2">
    <source>
        <dbReference type="Proteomes" id="UP000243937"/>
    </source>
</evidence>